<dbReference type="InterPro" id="IPR011990">
    <property type="entry name" value="TPR-like_helical_dom_sf"/>
</dbReference>
<dbReference type="SUPFAM" id="SSF81901">
    <property type="entry name" value="HCP-like"/>
    <property type="match status" value="1"/>
</dbReference>
<evidence type="ECO:0008006" key="4">
    <source>
        <dbReference type="Google" id="ProtNLM"/>
    </source>
</evidence>
<name>A0A015IRJ5_RHIIW</name>
<organism evidence="1 3">
    <name type="scientific">Rhizophagus irregularis (strain DAOM 197198w)</name>
    <name type="common">Glomus intraradices</name>
    <dbReference type="NCBI Taxonomy" id="1432141"/>
    <lineage>
        <taxon>Eukaryota</taxon>
        <taxon>Fungi</taxon>
        <taxon>Fungi incertae sedis</taxon>
        <taxon>Mucoromycota</taxon>
        <taxon>Glomeromycotina</taxon>
        <taxon>Glomeromycetes</taxon>
        <taxon>Glomerales</taxon>
        <taxon>Glomeraceae</taxon>
        <taxon>Rhizophagus</taxon>
    </lineage>
</organism>
<evidence type="ECO:0000313" key="1">
    <source>
        <dbReference type="EMBL" id="EXX56860.1"/>
    </source>
</evidence>
<dbReference type="Proteomes" id="UP000022910">
    <property type="component" value="Unassembled WGS sequence"/>
</dbReference>
<dbReference type="AlphaFoldDB" id="A0A015IRJ5"/>
<accession>A0A015IRJ5</accession>
<dbReference type="OrthoDB" id="2307351at2759"/>
<comment type="caution">
    <text evidence="1">The sequence shown here is derived from an EMBL/GenBank/DDBJ whole genome shotgun (WGS) entry which is preliminary data.</text>
</comment>
<keyword evidence="3" id="KW-1185">Reference proteome</keyword>
<reference evidence="1 3" key="1">
    <citation type="submission" date="2014-02" db="EMBL/GenBank/DDBJ databases">
        <title>Single nucleus genome sequencing reveals high similarity among nuclei of an endomycorrhizal fungus.</title>
        <authorList>
            <person name="Lin K."/>
            <person name="Geurts R."/>
            <person name="Zhang Z."/>
            <person name="Limpens E."/>
            <person name="Saunders D.G."/>
            <person name="Mu D."/>
            <person name="Pang E."/>
            <person name="Cao H."/>
            <person name="Cha H."/>
            <person name="Lin T."/>
            <person name="Zhou Q."/>
            <person name="Shang Y."/>
            <person name="Li Y."/>
            <person name="Ivanov S."/>
            <person name="Sharma T."/>
            <person name="Velzen R.V."/>
            <person name="Ruijter N.D."/>
            <person name="Aanen D.K."/>
            <person name="Win J."/>
            <person name="Kamoun S."/>
            <person name="Bisseling T."/>
            <person name="Huang S."/>
        </authorList>
    </citation>
    <scope>NUCLEOTIDE SEQUENCE [LARGE SCALE GENOMIC DNA]</scope>
    <source>
        <strain evidence="1">DAOM 197198w</strain>
        <strain evidence="3">DAOM197198w</strain>
    </source>
</reference>
<dbReference type="EMBL" id="JEMT01007117">
    <property type="protein sequence ID" value="EXX78888.1"/>
    <property type="molecule type" value="Genomic_DNA"/>
</dbReference>
<evidence type="ECO:0000313" key="3">
    <source>
        <dbReference type="Proteomes" id="UP000022910"/>
    </source>
</evidence>
<evidence type="ECO:0000313" key="2">
    <source>
        <dbReference type="EMBL" id="EXX78888.1"/>
    </source>
</evidence>
<dbReference type="Gene3D" id="1.25.40.10">
    <property type="entry name" value="Tetratricopeptide repeat domain"/>
    <property type="match status" value="1"/>
</dbReference>
<sequence>MRACLYNFAGLLKKQQKIEKSETVNFRTLVPEDFEELSSSSSSESNRGSSILNLQKKKDVLPPVVSQVTTLLCEAESKATSKDFAKSVELLEKATTLGSACAAAKLGLVYRGGVSDVNPDYPSSAAYYLLALKLIYMIPNEKWDVSLLLEVIAGLSEIFRNQMHRKKDDDIWMTGIRAMRHIESTLQDPAVIKKLRQSDFQKCRAIRIHINYCLAMTAEADQEYDEAIRLYETCRRIGECNFKTANKLVNKSQSKMKELKSKIPKVKPICVSCDYEPKELSDIWKLLVCSKCQVVAACSRECLTAHLATHNKKS</sequence>
<dbReference type="EMBL" id="JEMT01027502">
    <property type="protein sequence ID" value="EXX56860.1"/>
    <property type="molecule type" value="Genomic_DNA"/>
</dbReference>
<dbReference type="HOGENOM" id="CLU_977105_0_0_1"/>
<dbReference type="SUPFAM" id="SSF144232">
    <property type="entry name" value="HIT/MYND zinc finger-like"/>
    <property type="match status" value="1"/>
</dbReference>
<proteinExistence type="predicted"/>
<gene>
    <name evidence="2" type="ORF">RirG_010880</name>
    <name evidence="1" type="ORF">RirG_212350</name>
</gene>
<protein>
    <recommendedName>
        <fullName evidence="4">MYND-type domain-containing protein</fullName>
    </recommendedName>
</protein>